<organism evidence="10 11">
    <name type="scientific">Rhipicephalus sanguineus</name>
    <name type="common">Brown dog tick</name>
    <name type="synonym">Ixodes sanguineus</name>
    <dbReference type="NCBI Taxonomy" id="34632"/>
    <lineage>
        <taxon>Eukaryota</taxon>
        <taxon>Metazoa</taxon>
        <taxon>Ecdysozoa</taxon>
        <taxon>Arthropoda</taxon>
        <taxon>Chelicerata</taxon>
        <taxon>Arachnida</taxon>
        <taxon>Acari</taxon>
        <taxon>Parasitiformes</taxon>
        <taxon>Ixodida</taxon>
        <taxon>Ixodoidea</taxon>
        <taxon>Ixodidae</taxon>
        <taxon>Rhipicephalinae</taxon>
        <taxon>Rhipicephalus</taxon>
        <taxon>Rhipicephalus</taxon>
    </lineage>
</organism>
<keyword evidence="3" id="KW-0055">Arginine biosynthesis</keyword>
<proteinExistence type="predicted"/>
<feature type="region of interest" description="Disordered" evidence="8">
    <location>
        <begin position="210"/>
        <end position="411"/>
    </location>
</feature>
<dbReference type="SUPFAM" id="SSF69864">
    <property type="entry name" value="Argininosuccinate synthetase, C-terminal domain"/>
    <property type="match status" value="1"/>
</dbReference>
<dbReference type="GO" id="GO:0004055">
    <property type="term" value="F:argininosuccinate synthase activity"/>
    <property type="evidence" value="ECO:0007669"/>
    <property type="project" value="UniProtKB-EC"/>
</dbReference>
<dbReference type="Gene3D" id="3.90.1260.10">
    <property type="entry name" value="Argininosuccinate synthetase, chain A, domain 2"/>
    <property type="match status" value="1"/>
</dbReference>
<dbReference type="Proteomes" id="UP000821837">
    <property type="component" value="Chromosome 1"/>
</dbReference>
<dbReference type="EMBL" id="JABSTV010001245">
    <property type="protein sequence ID" value="KAH7984640.1"/>
    <property type="molecule type" value="Genomic_DNA"/>
</dbReference>
<comment type="pathway">
    <text evidence="1">Amino-acid biosynthesis; L-arginine biosynthesis; L-arginine from L-ornithine and carbamoyl phosphate: step 2/3.</text>
</comment>
<evidence type="ECO:0000256" key="8">
    <source>
        <dbReference type="SAM" id="MobiDB-lite"/>
    </source>
</evidence>
<keyword evidence="6" id="KW-0547">Nucleotide-binding</keyword>
<reference evidence="10" key="1">
    <citation type="journal article" date="2020" name="Cell">
        <title>Large-Scale Comparative Analyses of Tick Genomes Elucidate Their Genetic Diversity and Vector Capacities.</title>
        <authorList>
            <consortium name="Tick Genome and Microbiome Consortium (TIGMIC)"/>
            <person name="Jia N."/>
            <person name="Wang J."/>
            <person name="Shi W."/>
            <person name="Du L."/>
            <person name="Sun Y."/>
            <person name="Zhan W."/>
            <person name="Jiang J.F."/>
            <person name="Wang Q."/>
            <person name="Zhang B."/>
            <person name="Ji P."/>
            <person name="Bell-Sakyi L."/>
            <person name="Cui X.M."/>
            <person name="Yuan T.T."/>
            <person name="Jiang B.G."/>
            <person name="Yang W.F."/>
            <person name="Lam T.T."/>
            <person name="Chang Q.C."/>
            <person name="Ding S.J."/>
            <person name="Wang X.J."/>
            <person name="Zhu J.G."/>
            <person name="Ruan X.D."/>
            <person name="Zhao L."/>
            <person name="Wei J.T."/>
            <person name="Ye R.Z."/>
            <person name="Que T.C."/>
            <person name="Du C.H."/>
            <person name="Zhou Y.H."/>
            <person name="Cheng J.X."/>
            <person name="Dai P.F."/>
            <person name="Guo W.B."/>
            <person name="Han X.H."/>
            <person name="Huang E.J."/>
            <person name="Li L.F."/>
            <person name="Wei W."/>
            <person name="Gao Y.C."/>
            <person name="Liu J.Z."/>
            <person name="Shao H.Z."/>
            <person name="Wang X."/>
            <person name="Wang C.C."/>
            <person name="Yang T.C."/>
            <person name="Huo Q.B."/>
            <person name="Li W."/>
            <person name="Chen H.Y."/>
            <person name="Chen S.E."/>
            <person name="Zhou L.G."/>
            <person name="Ni X.B."/>
            <person name="Tian J.H."/>
            <person name="Sheng Y."/>
            <person name="Liu T."/>
            <person name="Pan Y.S."/>
            <person name="Xia L.Y."/>
            <person name="Li J."/>
            <person name="Zhao F."/>
            <person name="Cao W.C."/>
        </authorList>
    </citation>
    <scope>NUCLEOTIDE SEQUENCE</scope>
    <source>
        <strain evidence="10">Rsan-2018</strain>
    </source>
</reference>
<gene>
    <name evidence="10" type="ORF">HPB52_023383</name>
</gene>
<feature type="compositionally biased region" description="Polar residues" evidence="8">
    <location>
        <begin position="505"/>
        <end position="517"/>
    </location>
</feature>
<sequence>MALFGHLPVFLELSGPPPVPWTDWKKMFHAYLEAAGGIDWNDARRASVLVSMLGREGQRKYFASAELEEARTTPSNAASAPAFAPDSSAPAASMFDSLVKQLDRLFAASTNPLLSPSNVSRHVNAGLWYSPEAEFTRKCIESSQSCVTGTVCLDLYKGQVYIKGRRAPNSLYNQELVSMDVQGDYTPSDAGGFIKIQALRQSASSELGDVSVNGARTAKTPSVAVPTTDSAGTDKTSPSAAPAAETTGTHEKRRRKHRSSAPFKHRKGHRTKRQGSAVKGKSAAVQSDELIEVTPVSAAEDESSGTTPRAPSKERRGASLADSHASDADVTPTLVPENTSTTDISRTSRVSAQTLSQNEQEVFAQPLTKASPEDMRSASPTAPALPHGTDHVSNENTPWPPGLSSPTPIESPALTVWPPPAQPTARIPAASGSSAASGALAATHSRPTGILKATTADRRASGEEVVPDMIVVPLTSWAGTPDVTADRKCAMPPVPVSAYAESSDFVDSSRTPQQDTSLVRHRGKKTHFGAPSLKVHSPSF</sequence>
<reference evidence="10" key="2">
    <citation type="submission" date="2021-09" db="EMBL/GenBank/DDBJ databases">
        <authorList>
            <person name="Jia N."/>
            <person name="Wang J."/>
            <person name="Shi W."/>
            <person name="Du L."/>
            <person name="Sun Y."/>
            <person name="Zhan W."/>
            <person name="Jiang J."/>
            <person name="Wang Q."/>
            <person name="Zhang B."/>
            <person name="Ji P."/>
            <person name="Sakyi L.B."/>
            <person name="Cui X."/>
            <person name="Yuan T."/>
            <person name="Jiang B."/>
            <person name="Yang W."/>
            <person name="Lam T.T.-Y."/>
            <person name="Chang Q."/>
            <person name="Ding S."/>
            <person name="Wang X."/>
            <person name="Zhu J."/>
            <person name="Ruan X."/>
            <person name="Zhao L."/>
            <person name="Wei J."/>
            <person name="Que T."/>
            <person name="Du C."/>
            <person name="Cheng J."/>
            <person name="Dai P."/>
            <person name="Han X."/>
            <person name="Huang E."/>
            <person name="Gao Y."/>
            <person name="Liu J."/>
            <person name="Shao H."/>
            <person name="Ye R."/>
            <person name="Li L."/>
            <person name="Wei W."/>
            <person name="Wang X."/>
            <person name="Wang C."/>
            <person name="Huo Q."/>
            <person name="Li W."/>
            <person name="Guo W."/>
            <person name="Chen H."/>
            <person name="Chen S."/>
            <person name="Zhou L."/>
            <person name="Zhou L."/>
            <person name="Ni X."/>
            <person name="Tian J."/>
            <person name="Zhou Y."/>
            <person name="Sheng Y."/>
            <person name="Liu T."/>
            <person name="Pan Y."/>
            <person name="Xia L."/>
            <person name="Li J."/>
            <person name="Zhao F."/>
            <person name="Cao W."/>
        </authorList>
    </citation>
    <scope>NUCLEOTIDE SEQUENCE</scope>
    <source>
        <strain evidence="10">Rsan-2018</strain>
        <tissue evidence="10">Larvae</tissue>
    </source>
</reference>
<evidence type="ECO:0000313" key="10">
    <source>
        <dbReference type="EMBL" id="KAH7984640.1"/>
    </source>
</evidence>
<protein>
    <recommendedName>
        <fullName evidence="2">argininosuccinate synthase</fullName>
        <ecNumber evidence="2">6.3.4.5</ecNumber>
    </recommendedName>
</protein>
<evidence type="ECO:0000256" key="5">
    <source>
        <dbReference type="ARBA" id="ARBA00022605"/>
    </source>
</evidence>
<evidence type="ECO:0000256" key="7">
    <source>
        <dbReference type="ARBA" id="ARBA00022840"/>
    </source>
</evidence>
<evidence type="ECO:0000256" key="6">
    <source>
        <dbReference type="ARBA" id="ARBA00022741"/>
    </source>
</evidence>
<comment type="caution">
    <text evidence="10">The sequence shown here is derived from an EMBL/GenBank/DDBJ whole genome shotgun (WGS) entry which is preliminary data.</text>
</comment>
<feature type="domain" description="Arginosuccinate synthase C-terminal" evidence="9">
    <location>
        <begin position="118"/>
        <end position="201"/>
    </location>
</feature>
<dbReference type="VEuPathDB" id="VectorBase:RSAN_057712"/>
<dbReference type="Gene3D" id="1.20.5.470">
    <property type="entry name" value="Single helix bin"/>
    <property type="match status" value="1"/>
</dbReference>
<evidence type="ECO:0000256" key="3">
    <source>
        <dbReference type="ARBA" id="ARBA00022571"/>
    </source>
</evidence>
<dbReference type="AlphaFoldDB" id="A0A9D4TC16"/>
<dbReference type="PANTHER" id="PTHR11587:SF2">
    <property type="entry name" value="ARGININOSUCCINATE SYNTHASE"/>
    <property type="match status" value="1"/>
</dbReference>
<feature type="compositionally biased region" description="Polar residues" evidence="8">
    <location>
        <begin position="336"/>
        <end position="360"/>
    </location>
</feature>
<dbReference type="EC" id="6.3.4.5" evidence="2"/>
<dbReference type="InterPro" id="IPR001518">
    <property type="entry name" value="Arginosuc_synth"/>
</dbReference>
<dbReference type="GO" id="GO:0006526">
    <property type="term" value="P:L-arginine biosynthetic process"/>
    <property type="evidence" value="ECO:0007669"/>
    <property type="project" value="UniProtKB-KW"/>
</dbReference>
<name>A0A9D4TC16_RHISA</name>
<dbReference type="InterPro" id="IPR024074">
    <property type="entry name" value="AS_cat/multimer_dom_body"/>
</dbReference>
<evidence type="ECO:0000256" key="2">
    <source>
        <dbReference type="ARBA" id="ARBA00012286"/>
    </source>
</evidence>
<dbReference type="GO" id="GO:0005737">
    <property type="term" value="C:cytoplasm"/>
    <property type="evidence" value="ECO:0007669"/>
    <property type="project" value="TreeGrafter"/>
</dbReference>
<evidence type="ECO:0000259" key="9">
    <source>
        <dbReference type="Pfam" id="PF20979"/>
    </source>
</evidence>
<dbReference type="GO" id="GO:0005524">
    <property type="term" value="F:ATP binding"/>
    <property type="evidence" value="ECO:0007669"/>
    <property type="project" value="UniProtKB-KW"/>
</dbReference>
<dbReference type="GO" id="GO:0000050">
    <property type="term" value="P:urea cycle"/>
    <property type="evidence" value="ECO:0007669"/>
    <property type="project" value="TreeGrafter"/>
</dbReference>
<evidence type="ECO:0000256" key="4">
    <source>
        <dbReference type="ARBA" id="ARBA00022598"/>
    </source>
</evidence>
<dbReference type="PANTHER" id="PTHR11587">
    <property type="entry name" value="ARGININOSUCCINATE SYNTHASE"/>
    <property type="match status" value="1"/>
</dbReference>
<keyword evidence="7" id="KW-0067">ATP-binding</keyword>
<dbReference type="InterPro" id="IPR048268">
    <property type="entry name" value="Arginosuc_syn_C"/>
</dbReference>
<accession>A0A9D4TC16</accession>
<feature type="region of interest" description="Disordered" evidence="8">
    <location>
        <begin position="500"/>
        <end position="540"/>
    </location>
</feature>
<keyword evidence="4" id="KW-0436">Ligase</keyword>
<evidence type="ECO:0000256" key="1">
    <source>
        <dbReference type="ARBA" id="ARBA00004967"/>
    </source>
</evidence>
<feature type="compositionally biased region" description="Polar residues" evidence="8">
    <location>
        <begin position="225"/>
        <end position="236"/>
    </location>
</feature>
<dbReference type="GO" id="GO:0000053">
    <property type="term" value="P:argininosuccinate metabolic process"/>
    <property type="evidence" value="ECO:0007669"/>
    <property type="project" value="TreeGrafter"/>
</dbReference>
<keyword evidence="5" id="KW-0028">Amino-acid biosynthesis</keyword>
<feature type="compositionally biased region" description="Basic residues" evidence="8">
    <location>
        <begin position="251"/>
        <end position="273"/>
    </location>
</feature>
<evidence type="ECO:0000313" key="11">
    <source>
        <dbReference type="Proteomes" id="UP000821837"/>
    </source>
</evidence>
<keyword evidence="11" id="KW-1185">Reference proteome</keyword>
<dbReference type="Pfam" id="PF20979">
    <property type="entry name" value="Arginosuc_syn_C"/>
    <property type="match status" value="1"/>
</dbReference>